<feature type="domain" description="Guanylate kinase-like" evidence="13">
    <location>
        <begin position="4"/>
        <end position="189"/>
    </location>
</feature>
<gene>
    <name evidence="12 14" type="primary">gmk</name>
    <name evidence="14" type="ORF">KQ875_01320</name>
</gene>
<dbReference type="InterPro" id="IPR008144">
    <property type="entry name" value="Guanylate_kin-like_dom"/>
</dbReference>
<keyword evidence="8 12" id="KW-0418">Kinase</keyword>
<reference evidence="14" key="1">
    <citation type="submission" date="2021-06" db="EMBL/GenBank/DDBJ databases">
        <title>Novel Mycoplasma species detected in California sea lions (Zalophus californianus) from the USA.</title>
        <authorList>
            <person name="Volokhov D.V."/>
            <person name="Furtak V.A."/>
            <person name="Zagorodnyaya T.A."/>
        </authorList>
    </citation>
    <scope>NUCLEOTIDE SEQUENCE [LARGE SCALE GENOMIC DNA]</scope>
    <source>
        <strain evidence="14">CSL 5346</strain>
    </source>
</reference>
<dbReference type="RefSeq" id="WP_216488626.1">
    <property type="nucleotide sequence ID" value="NZ_JAHMHH010000001.1"/>
</dbReference>
<evidence type="ECO:0000256" key="1">
    <source>
        <dbReference type="ARBA" id="ARBA00003531"/>
    </source>
</evidence>
<feature type="binding site" evidence="12">
    <location>
        <begin position="11"/>
        <end position="18"/>
    </location>
    <ligand>
        <name>ATP</name>
        <dbReference type="ChEBI" id="CHEBI:30616"/>
    </ligand>
</feature>
<dbReference type="EC" id="2.7.4.8" evidence="4 12"/>
<evidence type="ECO:0000313" key="14">
    <source>
        <dbReference type="EMBL" id="MBU4692234.1"/>
    </source>
</evidence>
<evidence type="ECO:0000256" key="6">
    <source>
        <dbReference type="ARBA" id="ARBA00022679"/>
    </source>
</evidence>
<evidence type="ECO:0000256" key="12">
    <source>
        <dbReference type="HAMAP-Rule" id="MF_00328"/>
    </source>
</evidence>
<evidence type="ECO:0000256" key="4">
    <source>
        <dbReference type="ARBA" id="ARBA00012961"/>
    </source>
</evidence>
<comment type="catalytic activity">
    <reaction evidence="11 12">
        <text>GMP + ATP = GDP + ADP</text>
        <dbReference type="Rhea" id="RHEA:20780"/>
        <dbReference type="ChEBI" id="CHEBI:30616"/>
        <dbReference type="ChEBI" id="CHEBI:58115"/>
        <dbReference type="ChEBI" id="CHEBI:58189"/>
        <dbReference type="ChEBI" id="CHEBI:456216"/>
        <dbReference type="EC" id="2.7.4.8"/>
    </reaction>
</comment>
<keyword evidence="7 12" id="KW-0547">Nucleotide-binding</keyword>
<dbReference type="PANTHER" id="PTHR23117">
    <property type="entry name" value="GUANYLATE KINASE-RELATED"/>
    <property type="match status" value="1"/>
</dbReference>
<proteinExistence type="inferred from homology"/>
<protein>
    <recommendedName>
        <fullName evidence="5 12">Guanylate kinase</fullName>
        <ecNumber evidence="4 12">2.7.4.8</ecNumber>
    </recommendedName>
    <alternativeName>
        <fullName evidence="10 12">GMP kinase</fullName>
    </alternativeName>
</protein>
<evidence type="ECO:0000256" key="8">
    <source>
        <dbReference type="ARBA" id="ARBA00022777"/>
    </source>
</evidence>
<evidence type="ECO:0000256" key="9">
    <source>
        <dbReference type="ARBA" id="ARBA00022840"/>
    </source>
</evidence>
<organism evidence="14 15">
    <name type="scientific">Mycoplasma zalophi</name>
    <dbReference type="NCBI Taxonomy" id="191287"/>
    <lineage>
        <taxon>Bacteria</taxon>
        <taxon>Bacillati</taxon>
        <taxon>Mycoplasmatota</taxon>
        <taxon>Mollicutes</taxon>
        <taxon>Mycoplasmataceae</taxon>
        <taxon>Mycoplasma</taxon>
    </lineage>
</organism>
<evidence type="ECO:0000259" key="13">
    <source>
        <dbReference type="PROSITE" id="PS50052"/>
    </source>
</evidence>
<evidence type="ECO:0000256" key="10">
    <source>
        <dbReference type="ARBA" id="ARBA00030128"/>
    </source>
</evidence>
<evidence type="ECO:0000256" key="3">
    <source>
        <dbReference type="ARBA" id="ARBA00005790"/>
    </source>
</evidence>
<dbReference type="Pfam" id="PF00625">
    <property type="entry name" value="Guanylate_kin"/>
    <property type="match status" value="1"/>
</dbReference>
<dbReference type="PROSITE" id="PS50052">
    <property type="entry name" value="GUANYLATE_KINASE_2"/>
    <property type="match status" value="1"/>
</dbReference>
<evidence type="ECO:0000313" key="15">
    <source>
        <dbReference type="Proteomes" id="UP000718793"/>
    </source>
</evidence>
<dbReference type="HAMAP" id="MF_00328">
    <property type="entry name" value="Guanylate_kinase"/>
    <property type="match status" value="1"/>
</dbReference>
<dbReference type="InterPro" id="IPR020590">
    <property type="entry name" value="Guanylate_kinase_CS"/>
</dbReference>
<comment type="function">
    <text evidence="1 12">Essential for recycling GMP and indirectly, cGMP.</text>
</comment>
<dbReference type="CDD" id="cd00071">
    <property type="entry name" value="GMPK"/>
    <property type="match status" value="1"/>
</dbReference>
<evidence type="ECO:0000256" key="5">
    <source>
        <dbReference type="ARBA" id="ARBA00016296"/>
    </source>
</evidence>
<dbReference type="Proteomes" id="UP000718793">
    <property type="component" value="Unassembled WGS sequence"/>
</dbReference>
<dbReference type="InterPro" id="IPR017665">
    <property type="entry name" value="Guanylate_kinase"/>
</dbReference>
<accession>A0ABS6DPV3</accession>
<keyword evidence="15" id="KW-1185">Reference proteome</keyword>
<comment type="subcellular location">
    <subcellularLocation>
        <location evidence="2 12">Cytoplasm</location>
    </subcellularLocation>
</comment>
<dbReference type="SMART" id="SM00072">
    <property type="entry name" value="GuKc"/>
    <property type="match status" value="1"/>
</dbReference>
<dbReference type="NCBIfam" id="TIGR03263">
    <property type="entry name" value="guanyl_kin"/>
    <property type="match status" value="1"/>
</dbReference>
<dbReference type="InterPro" id="IPR008145">
    <property type="entry name" value="GK/Ca_channel_bsu"/>
</dbReference>
<name>A0ABS6DPV3_9MOLU</name>
<dbReference type="EMBL" id="JAHMHH010000001">
    <property type="protein sequence ID" value="MBU4692234.1"/>
    <property type="molecule type" value="Genomic_DNA"/>
</dbReference>
<keyword evidence="12" id="KW-0963">Cytoplasm</keyword>
<comment type="similarity">
    <text evidence="3 12">Belongs to the guanylate kinase family.</text>
</comment>
<evidence type="ECO:0000256" key="11">
    <source>
        <dbReference type="ARBA" id="ARBA00048594"/>
    </source>
</evidence>
<dbReference type="PANTHER" id="PTHR23117:SF13">
    <property type="entry name" value="GUANYLATE KINASE"/>
    <property type="match status" value="1"/>
</dbReference>
<evidence type="ECO:0000256" key="7">
    <source>
        <dbReference type="ARBA" id="ARBA00022741"/>
    </source>
</evidence>
<keyword evidence="6 12" id="KW-0808">Transferase</keyword>
<evidence type="ECO:0000256" key="2">
    <source>
        <dbReference type="ARBA" id="ARBA00004496"/>
    </source>
</evidence>
<dbReference type="PROSITE" id="PS00856">
    <property type="entry name" value="GUANYLATE_KINASE_1"/>
    <property type="match status" value="1"/>
</dbReference>
<keyword evidence="9 12" id="KW-0067">ATP-binding</keyword>
<dbReference type="GO" id="GO:0004385">
    <property type="term" value="F:GMP kinase activity"/>
    <property type="evidence" value="ECO:0007669"/>
    <property type="project" value="UniProtKB-EC"/>
</dbReference>
<sequence>MFNKKIIIFCGPSGVGKGTIEARLFDDIALKLKLSVSATTRAPRKSEIEGIHYYFISKEKFEEHIKNNDLIEWSQHFDNYYGTLYSNLQKISNEGFIPFLEIETNGAIQILNKYKKQKIEDKIISIFVMPPSFKELERRITERGSETPETIKKRMEKAFDEVKYSNLFKHTVVNDTVEGTYLEIKNIIEKEFNL</sequence>
<comment type="caution">
    <text evidence="14">The sequence shown here is derived from an EMBL/GenBank/DDBJ whole genome shotgun (WGS) entry which is preliminary data.</text>
</comment>